<protein>
    <submittedName>
        <fullName evidence="1">Uncharacterized protein</fullName>
    </submittedName>
</protein>
<gene>
    <name evidence="1" type="ORF">MRB53_008171</name>
</gene>
<dbReference type="EMBL" id="CM056810">
    <property type="protein sequence ID" value="KAJ8646423.1"/>
    <property type="molecule type" value="Genomic_DNA"/>
</dbReference>
<evidence type="ECO:0000313" key="1">
    <source>
        <dbReference type="EMBL" id="KAJ8646423.1"/>
    </source>
</evidence>
<organism evidence="1 2">
    <name type="scientific">Persea americana</name>
    <name type="common">Avocado</name>
    <dbReference type="NCBI Taxonomy" id="3435"/>
    <lineage>
        <taxon>Eukaryota</taxon>
        <taxon>Viridiplantae</taxon>
        <taxon>Streptophyta</taxon>
        <taxon>Embryophyta</taxon>
        <taxon>Tracheophyta</taxon>
        <taxon>Spermatophyta</taxon>
        <taxon>Magnoliopsida</taxon>
        <taxon>Magnoliidae</taxon>
        <taxon>Laurales</taxon>
        <taxon>Lauraceae</taxon>
        <taxon>Persea</taxon>
    </lineage>
</organism>
<reference evidence="1 2" key="1">
    <citation type="journal article" date="2022" name="Hortic Res">
        <title>A haplotype resolved chromosomal level avocado genome allows analysis of novel avocado genes.</title>
        <authorList>
            <person name="Nath O."/>
            <person name="Fletcher S.J."/>
            <person name="Hayward A."/>
            <person name="Shaw L.M."/>
            <person name="Masouleh A.K."/>
            <person name="Furtado A."/>
            <person name="Henry R.J."/>
            <person name="Mitter N."/>
        </authorList>
    </citation>
    <scope>NUCLEOTIDE SEQUENCE [LARGE SCALE GENOMIC DNA]</scope>
    <source>
        <strain evidence="2">cv. Hass</strain>
    </source>
</reference>
<accession>A0ACC2MM20</accession>
<name>A0ACC2MM20_PERAE</name>
<sequence length="101" mass="11251">MHSNESRLTNLSSFTIPLHDLITPLPSSMLMEVYRSSPPRSFHATLGPTPQTVIQGLGSSIHYLPQDPPPQLNDNTPVIVLEEFLLEENRSNMQKTLLANS</sequence>
<evidence type="ECO:0000313" key="2">
    <source>
        <dbReference type="Proteomes" id="UP001234297"/>
    </source>
</evidence>
<dbReference type="Proteomes" id="UP001234297">
    <property type="component" value="Chromosome 2"/>
</dbReference>
<proteinExistence type="predicted"/>
<keyword evidence="2" id="KW-1185">Reference proteome</keyword>
<comment type="caution">
    <text evidence="1">The sequence shown here is derived from an EMBL/GenBank/DDBJ whole genome shotgun (WGS) entry which is preliminary data.</text>
</comment>